<accession>A0A6A0H550</accession>
<dbReference type="SUPFAM" id="SSF53067">
    <property type="entry name" value="Actin-like ATPase domain"/>
    <property type="match status" value="2"/>
</dbReference>
<feature type="region of interest" description="Disordered" evidence="4">
    <location>
        <begin position="1"/>
        <end position="37"/>
    </location>
</feature>
<dbReference type="GO" id="GO:0005524">
    <property type="term" value="F:ATP binding"/>
    <property type="evidence" value="ECO:0007669"/>
    <property type="project" value="UniProtKB-KW"/>
</dbReference>
<evidence type="ECO:0000256" key="3">
    <source>
        <dbReference type="ARBA" id="ARBA00022840"/>
    </source>
</evidence>
<feature type="region of interest" description="Disordered" evidence="4">
    <location>
        <begin position="859"/>
        <end position="896"/>
    </location>
</feature>
<reference evidence="5" key="2">
    <citation type="journal article" date="2018" name="Environ. Sci. Technol.">
        <title>The Toxicogenome of Hyalella azteca: A Model for Sediment Ecotoxicology and Evolutionary Toxicology.</title>
        <authorList>
            <person name="Poynton H.C."/>
            <person name="Hasenbein S."/>
            <person name="Benoit J.B."/>
            <person name="Sepulveda M.S."/>
            <person name="Poelchau M.F."/>
            <person name="Hughes D.S.T."/>
            <person name="Murali S.C."/>
            <person name="Chen S."/>
            <person name="Glastad K.M."/>
            <person name="Goodisman M.A.D."/>
            <person name="Werren J.H."/>
            <person name="Vineis J.H."/>
            <person name="Bowen J.L."/>
            <person name="Friedrich M."/>
            <person name="Jones J."/>
            <person name="Robertson H.M."/>
            <person name="Feyereisen R."/>
            <person name="Mechler-Hickson A."/>
            <person name="Mathers N."/>
            <person name="Lee C.E."/>
            <person name="Colbourne J.K."/>
            <person name="Biales A."/>
            <person name="Johnston J.S."/>
            <person name="Wellborn G.A."/>
            <person name="Rosendale A.J."/>
            <person name="Cridge A.G."/>
            <person name="Munoz-Torres M.C."/>
            <person name="Bain P.A."/>
            <person name="Manny A.R."/>
            <person name="Major K.M."/>
            <person name="Lambert F.N."/>
            <person name="Vulpe C.D."/>
            <person name="Tuck P."/>
            <person name="Blalock B.J."/>
            <person name="Lin Y.Y."/>
            <person name="Smith M.E."/>
            <person name="Ochoa-Acuna H."/>
            <person name="Chen M.M."/>
            <person name="Childers C.P."/>
            <person name="Qu J."/>
            <person name="Dugan S."/>
            <person name="Lee S.L."/>
            <person name="Chao H."/>
            <person name="Dinh H."/>
            <person name="Han Y."/>
            <person name="Doddapaneni H."/>
            <person name="Worley K.C."/>
            <person name="Muzny D.M."/>
            <person name="Gibbs R.A."/>
            <person name="Richards S."/>
        </authorList>
    </citation>
    <scope>NUCLEOTIDE SEQUENCE</scope>
    <source>
        <strain evidence="5">HAZT.00-mixed</strain>
        <tissue evidence="5">Whole organism</tissue>
    </source>
</reference>
<dbReference type="Gene3D" id="3.30.420.40">
    <property type="match status" value="2"/>
</dbReference>
<dbReference type="Proteomes" id="UP000711488">
    <property type="component" value="Unassembled WGS sequence"/>
</dbReference>
<feature type="compositionally biased region" description="Basic and acidic residues" evidence="4">
    <location>
        <begin position="876"/>
        <end position="895"/>
    </location>
</feature>
<dbReference type="Gene3D" id="3.90.640.10">
    <property type="entry name" value="Actin, Chain A, domain 4"/>
    <property type="match status" value="1"/>
</dbReference>
<gene>
    <name evidence="5" type="ORF">HAZT_HAZT011221</name>
</gene>
<feature type="region of interest" description="Disordered" evidence="4">
    <location>
        <begin position="910"/>
        <end position="936"/>
    </location>
</feature>
<feature type="compositionally biased region" description="Pro residues" evidence="4">
    <location>
        <begin position="18"/>
        <end position="29"/>
    </location>
</feature>
<dbReference type="SUPFAM" id="SSF100934">
    <property type="entry name" value="Heat shock protein 70kD (HSP70), C-terminal subdomain"/>
    <property type="match status" value="1"/>
</dbReference>
<evidence type="ECO:0000256" key="1">
    <source>
        <dbReference type="ARBA" id="ARBA00007381"/>
    </source>
</evidence>
<feature type="compositionally biased region" description="Basic and acidic residues" evidence="4">
    <location>
        <begin position="1"/>
        <end position="13"/>
    </location>
</feature>
<feature type="region of interest" description="Disordered" evidence="4">
    <location>
        <begin position="678"/>
        <end position="701"/>
    </location>
</feature>
<dbReference type="InterPro" id="IPR043129">
    <property type="entry name" value="ATPase_NBD"/>
</dbReference>
<evidence type="ECO:0000256" key="4">
    <source>
        <dbReference type="SAM" id="MobiDB-lite"/>
    </source>
</evidence>
<comment type="caution">
    <text evidence="5">The sequence shown here is derived from an EMBL/GenBank/DDBJ whole genome shotgun (WGS) entry which is preliminary data.</text>
</comment>
<reference evidence="5" key="3">
    <citation type="submission" date="2019-06" db="EMBL/GenBank/DDBJ databases">
        <authorList>
            <person name="Poynton C."/>
            <person name="Hasenbein S."/>
            <person name="Benoit J.B."/>
            <person name="Sepulveda M.S."/>
            <person name="Poelchau M.F."/>
            <person name="Murali S.C."/>
            <person name="Chen S."/>
            <person name="Glastad K.M."/>
            <person name="Werren J.H."/>
            <person name="Vineis J.H."/>
            <person name="Bowen J.L."/>
            <person name="Friedrich M."/>
            <person name="Jones J."/>
            <person name="Robertson H.M."/>
            <person name="Feyereisen R."/>
            <person name="Mechler-Hickson A."/>
            <person name="Mathers N."/>
            <person name="Lee C.E."/>
            <person name="Colbourne J.K."/>
            <person name="Biales A."/>
            <person name="Johnston J.S."/>
            <person name="Wellborn G.A."/>
            <person name="Rosendale A.J."/>
            <person name="Cridge A.G."/>
            <person name="Munoz-Torres M.C."/>
            <person name="Bain P.A."/>
            <person name="Manny A.R."/>
            <person name="Major K.M."/>
            <person name="Lambert F.N."/>
            <person name="Vulpe C.D."/>
            <person name="Tuck P."/>
            <person name="Blalock B.J."/>
            <person name="Lin Y.-Y."/>
            <person name="Smith M.E."/>
            <person name="Ochoa-Acuna H."/>
            <person name="Chen M.-J.M."/>
            <person name="Childers C.P."/>
            <person name="Qu J."/>
            <person name="Dugan S."/>
            <person name="Lee S.L."/>
            <person name="Chao H."/>
            <person name="Dinh H."/>
            <person name="Han Y."/>
            <person name="Doddapaneni H."/>
            <person name="Worley K.C."/>
            <person name="Muzny D.M."/>
            <person name="Gibbs R.A."/>
            <person name="Richards S."/>
        </authorList>
    </citation>
    <scope>NUCLEOTIDE SEQUENCE</scope>
    <source>
        <strain evidence="5">HAZT.00-mixed</strain>
        <tissue evidence="5">Whole organism</tissue>
    </source>
</reference>
<dbReference type="GO" id="GO:0030968">
    <property type="term" value="P:endoplasmic reticulum unfolded protein response"/>
    <property type="evidence" value="ECO:0007669"/>
    <property type="project" value="TreeGrafter"/>
</dbReference>
<dbReference type="Gene3D" id="1.20.1270.10">
    <property type="match status" value="1"/>
</dbReference>
<dbReference type="Gene3D" id="3.30.30.30">
    <property type="match status" value="1"/>
</dbReference>
<dbReference type="InterPro" id="IPR013126">
    <property type="entry name" value="Hsp_70_fam"/>
</dbReference>
<dbReference type="PRINTS" id="PR00301">
    <property type="entry name" value="HEATSHOCK70"/>
</dbReference>
<reference evidence="5" key="1">
    <citation type="submission" date="2014-08" db="EMBL/GenBank/DDBJ databases">
        <authorList>
            <person name="Murali S."/>
            <person name="Richards S."/>
            <person name="Bandaranaike D."/>
            <person name="Bellair M."/>
            <person name="Blankenburg K."/>
            <person name="Chao H."/>
            <person name="Dinh H."/>
            <person name="Doddapaneni H."/>
            <person name="Dugan-Rocha S."/>
            <person name="Elkadiri S."/>
            <person name="Gnanaolivu R."/>
            <person name="Hughes D."/>
            <person name="Lee S."/>
            <person name="Li M."/>
            <person name="Ming W."/>
            <person name="Munidasa M."/>
            <person name="Muniz J."/>
            <person name="Nguyen L."/>
            <person name="Osuji N."/>
            <person name="Pu L.-L."/>
            <person name="Puazo M."/>
            <person name="Skinner E."/>
            <person name="Qu C."/>
            <person name="Quiroz J."/>
            <person name="Raj R."/>
            <person name="Weissenberger G."/>
            <person name="Xin Y."/>
            <person name="Zou X."/>
            <person name="Han Y."/>
            <person name="Worley K."/>
            <person name="Muzny D."/>
            <person name="Gibbs R."/>
        </authorList>
    </citation>
    <scope>NUCLEOTIDE SEQUENCE</scope>
    <source>
        <strain evidence="5">HAZT.00-mixed</strain>
        <tissue evidence="5">Whole organism</tissue>
    </source>
</reference>
<dbReference type="PROSITE" id="PS01036">
    <property type="entry name" value="HSP70_3"/>
    <property type="match status" value="1"/>
</dbReference>
<dbReference type="AlphaFoldDB" id="A0A6A0H550"/>
<name>A0A6A0H550_HYAAZ</name>
<comment type="similarity">
    <text evidence="1">Belongs to the heat shock protein 70 family.</text>
</comment>
<dbReference type="GO" id="GO:0034663">
    <property type="term" value="C:endoplasmic reticulum chaperone complex"/>
    <property type="evidence" value="ECO:0007669"/>
    <property type="project" value="TreeGrafter"/>
</dbReference>
<dbReference type="Pfam" id="PF00012">
    <property type="entry name" value="HSP70"/>
    <property type="match status" value="1"/>
</dbReference>
<dbReference type="EMBL" id="JQDR03006861">
    <property type="protein sequence ID" value="KAA0199540.1"/>
    <property type="molecule type" value="Genomic_DNA"/>
</dbReference>
<dbReference type="OrthoDB" id="6436504at2759"/>
<dbReference type="PANTHER" id="PTHR45639:SF34">
    <property type="entry name" value="CHAPERONE PROTEIN DNAK"/>
    <property type="match status" value="1"/>
</dbReference>
<evidence type="ECO:0000256" key="2">
    <source>
        <dbReference type="ARBA" id="ARBA00022741"/>
    </source>
</evidence>
<protein>
    <submittedName>
        <fullName evidence="5">Uncharacterized protein</fullName>
    </submittedName>
</protein>
<feature type="compositionally biased region" description="Polar residues" evidence="4">
    <location>
        <begin position="657"/>
        <end position="673"/>
    </location>
</feature>
<dbReference type="GO" id="GO:0140662">
    <property type="term" value="F:ATP-dependent protein folding chaperone"/>
    <property type="evidence" value="ECO:0007669"/>
    <property type="project" value="InterPro"/>
</dbReference>
<dbReference type="PANTHER" id="PTHR45639">
    <property type="entry name" value="HSC70CB, ISOFORM G-RELATED"/>
    <property type="match status" value="1"/>
</dbReference>
<organism evidence="5">
    <name type="scientific">Hyalella azteca</name>
    <name type="common">Amphipod</name>
    <dbReference type="NCBI Taxonomy" id="294128"/>
    <lineage>
        <taxon>Eukaryota</taxon>
        <taxon>Metazoa</taxon>
        <taxon>Ecdysozoa</taxon>
        <taxon>Arthropoda</taxon>
        <taxon>Crustacea</taxon>
        <taxon>Multicrustacea</taxon>
        <taxon>Malacostraca</taxon>
        <taxon>Eumalacostraca</taxon>
        <taxon>Peracarida</taxon>
        <taxon>Amphipoda</taxon>
        <taxon>Senticaudata</taxon>
        <taxon>Talitrida</taxon>
        <taxon>Talitroidea</taxon>
        <taxon>Hyalellidae</taxon>
        <taxon>Hyalella</taxon>
    </lineage>
</organism>
<dbReference type="InterPro" id="IPR018181">
    <property type="entry name" value="Heat_shock_70_CS"/>
</dbReference>
<keyword evidence="3" id="KW-0067">ATP-binding</keyword>
<sequence>MATGRRNTDRRAGDSPVSMPPVDPAPPPEGGGRPRPAAIGIDFGTSKCCVAAVRDGRVDVLENELGQRTTPSCVAFNSQQRLVGSDALDQAVVNCANTVHSVKSFLGRTYDEVKDCYSPCHIRPTHRGHRFEYVVHYKNHDQRLRPEQVAAMLLGRMKDIAESSLGCSVDRAVISVPASFGNAQRLAVKYAAQVAGLEVLELINETTAAGVAFADNRTVKTPAVIAVVDFGAGKLDVSIMEVRDGSVRVVVAAGNTNLGGCNLDDALVGHCVGVIHGRHNYRVKEKKQLERLRIACEKAKKTLTLLPEAQFILENLFCNVDVSLTVKRKDLDLLIKSDIRREVSSLFDHLLRQVSLAKDVISKVVLVGGATRMPLVRAVLEEYFGPGKLDQTVNQDEAVAQGAALRAATLSGQESGTSIGVQDVTAFATIGDYSTKGLVDLYERIPLSRKINITSSNSHYMRNLYERCYTGGNKKTFHVHYSRSQEFFSLADCGFLVVNADASGILEVQAEVNGKILDGLVMCTNYYPPGVLKEWIDVANKFRKDVENEKNRVDAETQLESLVYEVKAALCDVQELVSRGEISETTHLCDVTLEWIEDAQAASLQDFNAQIEKLTQVREKLDRIKLLAVEPKKEIGNSQNELLDKSKKFVEAKSKESSVNVQNHGLDSTLSHLSKNQFEEAPNSGDSDNKKANRTDNQFYGADELDQKQVTDLSTNDLCHKMDQTTDDLHHETDTVTDDLHHEMDTVTNDLHHETDTVTDDLHHETDTVTDDLHHETDTVTGDLHRKTGTRTRGHHRRQLEEFLCSMKTEVLHPDEILGAVGTSSTSKHGSLWQIEGGLAQSFCNLSIDDNGDVEKMEVDSPPSIDNMKLSTPRDLSSESSRHVPENSGHIEHRFSNGVLRPQYQQVYKDSTPHREGSGISYSLRSQKSDLGPSRTNVSTLVHSYETRDALAAVEIQASKKN</sequence>
<proteinExistence type="inferred from homology"/>
<evidence type="ECO:0000313" key="5">
    <source>
        <dbReference type="EMBL" id="KAA0199540.1"/>
    </source>
</evidence>
<keyword evidence="2" id="KW-0547">Nucleotide-binding</keyword>
<dbReference type="InterPro" id="IPR029048">
    <property type="entry name" value="HSP70_C_sf"/>
</dbReference>
<feature type="region of interest" description="Disordered" evidence="4">
    <location>
        <begin position="654"/>
        <end position="673"/>
    </location>
</feature>